<reference evidence="1 2" key="1">
    <citation type="submission" date="2019-04" db="EMBL/GenBank/DDBJ databases">
        <authorList>
            <person name="Feng G."/>
            <person name="Zhu H."/>
        </authorList>
    </citation>
    <scope>NUCLEOTIDE SEQUENCE [LARGE SCALE GENOMIC DNA]</scope>
    <source>
        <strain evidence="1 2">6HR-1</strain>
    </source>
</reference>
<protein>
    <submittedName>
        <fullName evidence="1">Uncharacterized protein</fullName>
    </submittedName>
</protein>
<organism evidence="1 2">
    <name type="scientific">Methylobacterium nonmethylotrophicum</name>
    <dbReference type="NCBI Taxonomy" id="1141884"/>
    <lineage>
        <taxon>Bacteria</taxon>
        <taxon>Pseudomonadati</taxon>
        <taxon>Pseudomonadota</taxon>
        <taxon>Alphaproteobacteria</taxon>
        <taxon>Hyphomicrobiales</taxon>
        <taxon>Methylobacteriaceae</taxon>
        <taxon>Methylobacterium</taxon>
    </lineage>
</organism>
<evidence type="ECO:0000313" key="1">
    <source>
        <dbReference type="EMBL" id="TGD98069.1"/>
    </source>
</evidence>
<keyword evidence="2" id="KW-1185">Reference proteome</keyword>
<dbReference type="AlphaFoldDB" id="A0A4Z0NPZ1"/>
<dbReference type="Proteomes" id="UP000297535">
    <property type="component" value="Unassembled WGS sequence"/>
</dbReference>
<dbReference type="OrthoDB" id="8771938at2"/>
<sequence length="89" mass="10398">MSGIDFMFVERRRVHVYRLPDRLTHGYCFGGGHPIAFQNVDWFDVPAGEDRGHLVSFIKEKPYYRPDARFLVLGDVPELTFVVEREARV</sequence>
<evidence type="ECO:0000313" key="2">
    <source>
        <dbReference type="Proteomes" id="UP000297535"/>
    </source>
</evidence>
<proteinExistence type="predicted"/>
<dbReference type="EMBL" id="SRLB01000012">
    <property type="protein sequence ID" value="TGD98069.1"/>
    <property type="molecule type" value="Genomic_DNA"/>
</dbReference>
<comment type="caution">
    <text evidence="1">The sequence shown here is derived from an EMBL/GenBank/DDBJ whole genome shotgun (WGS) entry which is preliminary data.</text>
</comment>
<gene>
    <name evidence="1" type="ORF">EU555_18150</name>
</gene>
<name>A0A4Z0NPZ1_9HYPH</name>
<dbReference type="RefSeq" id="WP_135416502.1">
    <property type="nucleotide sequence ID" value="NZ_SRLB01000012.1"/>
</dbReference>
<accession>A0A4Z0NPZ1</accession>